<dbReference type="GO" id="GO:0140351">
    <property type="term" value="F:glycosylceramide flippase activity"/>
    <property type="evidence" value="ECO:0007669"/>
    <property type="project" value="UniProtKB-ARBA"/>
</dbReference>
<evidence type="ECO:0000256" key="2">
    <source>
        <dbReference type="ARBA" id="ARBA00004123"/>
    </source>
</evidence>
<feature type="active site" description="4-aspartylphosphate intermediate" evidence="26">
    <location>
        <position position="642"/>
    </location>
</feature>
<feature type="binding site" evidence="27">
    <location>
        <position position="776"/>
    </location>
    <ligand>
        <name>ATP</name>
        <dbReference type="ChEBI" id="CHEBI:30616"/>
    </ligand>
</feature>
<dbReference type="GO" id="GO:0007163">
    <property type="term" value="P:establishment or maintenance of cell polarity"/>
    <property type="evidence" value="ECO:0007669"/>
    <property type="project" value="UniProtKB-ARBA"/>
</dbReference>
<dbReference type="FunFam" id="3.40.50.1000:FF:000108">
    <property type="entry name" value="Phospholipid-transporting ATPase"/>
    <property type="match status" value="1"/>
</dbReference>
<feature type="compositionally biased region" description="Polar residues" evidence="30">
    <location>
        <begin position="1444"/>
        <end position="1453"/>
    </location>
</feature>
<evidence type="ECO:0000256" key="20">
    <source>
        <dbReference type="ARBA" id="ARBA00023242"/>
    </source>
</evidence>
<dbReference type="GO" id="GO:0099040">
    <property type="term" value="P:ceramide translocation"/>
    <property type="evidence" value="ECO:0007669"/>
    <property type="project" value="UniProtKB-ARBA"/>
</dbReference>
<feature type="binding site" evidence="27">
    <location>
        <position position="817"/>
    </location>
    <ligand>
        <name>ATP</name>
        <dbReference type="ChEBI" id="CHEBI:30616"/>
    </ligand>
</feature>
<dbReference type="InterPro" id="IPR032631">
    <property type="entry name" value="P-type_ATPase_N"/>
</dbReference>
<dbReference type="FunFam" id="3.40.50.300:FF:000326">
    <property type="entry name" value="P-loop containing nucleoside triphosphate hydrolase"/>
    <property type="match status" value="1"/>
</dbReference>
<dbReference type="Gene3D" id="3.40.50.1000">
    <property type="entry name" value="HAD superfamily/HAD-like"/>
    <property type="match status" value="1"/>
</dbReference>
<feature type="binding site" evidence="27">
    <location>
        <position position="643"/>
    </location>
    <ligand>
        <name>ATP</name>
        <dbReference type="ChEBI" id="CHEBI:30616"/>
    </ligand>
</feature>
<reference evidence="38 39" key="1">
    <citation type="submission" date="2019-07" db="EMBL/GenBank/DDBJ databases">
        <title>Finished genome of Venturia effusa.</title>
        <authorList>
            <person name="Young C.A."/>
            <person name="Cox M.P."/>
            <person name="Ganley A.R.D."/>
            <person name="David W.J."/>
        </authorList>
    </citation>
    <scope>NUCLEOTIDE SEQUENCE [LARGE SCALE GENOMIC DNA]</scope>
    <source>
        <strain evidence="39">albino</strain>
    </source>
</reference>
<dbReference type="Proteomes" id="UP000316270">
    <property type="component" value="Chromosome 4"/>
</dbReference>
<dbReference type="GO" id="GO:0016887">
    <property type="term" value="F:ATP hydrolysis activity"/>
    <property type="evidence" value="ECO:0007669"/>
    <property type="project" value="InterPro"/>
</dbReference>
<keyword evidence="39" id="KW-1185">Reference proteome</keyword>
<gene>
    <name evidence="38" type="ORF">FKW77_008335</name>
</gene>
<feature type="binding site" evidence="27">
    <location>
        <position position="875"/>
    </location>
    <ligand>
        <name>ATP</name>
        <dbReference type="ChEBI" id="CHEBI:30616"/>
    </ligand>
</feature>
<keyword evidence="19 31" id="KW-0472">Membrane</keyword>
<feature type="region of interest" description="Disordered" evidence="30">
    <location>
        <begin position="3345"/>
        <end position="3378"/>
    </location>
</feature>
<evidence type="ECO:0000256" key="17">
    <source>
        <dbReference type="ARBA" id="ARBA00022989"/>
    </source>
</evidence>
<feature type="binding site" evidence="28">
    <location>
        <position position="642"/>
    </location>
    <ligand>
        <name>Mg(2+)</name>
        <dbReference type="ChEBI" id="CHEBI:18420"/>
    </ligand>
</feature>
<keyword evidence="18" id="KW-0445">Lipid transport</keyword>
<feature type="transmembrane region" description="Helical" evidence="31">
    <location>
        <begin position="164"/>
        <end position="183"/>
    </location>
</feature>
<comment type="catalytic activity">
    <reaction evidence="23">
        <text>a beta-D-glucosyl-(1&lt;-&gt;1')-N-acylsphing-4-enine(out) + ATP + H2O = a beta-D-glucosyl-(1&lt;-&gt;1')-N-acylsphing-4-enine(in) + ADP + phosphate + H(+)</text>
        <dbReference type="Rhea" id="RHEA:66036"/>
        <dbReference type="ChEBI" id="CHEBI:15377"/>
        <dbReference type="ChEBI" id="CHEBI:15378"/>
        <dbReference type="ChEBI" id="CHEBI:22801"/>
        <dbReference type="ChEBI" id="CHEBI:30616"/>
        <dbReference type="ChEBI" id="CHEBI:43474"/>
        <dbReference type="ChEBI" id="CHEBI:456216"/>
    </reaction>
    <physiologicalReaction direction="left-to-right" evidence="23">
        <dbReference type="Rhea" id="RHEA:66037"/>
    </physiologicalReaction>
</comment>
<comment type="catalytic activity">
    <reaction evidence="25">
        <text>a 1,2-diacyl-sn-glycero-3-phosphocholine(out) + ATP + H2O = a 1,2-diacyl-sn-glycero-3-phosphocholine(in) + ADP + phosphate + H(+)</text>
        <dbReference type="Rhea" id="RHEA:38583"/>
        <dbReference type="ChEBI" id="CHEBI:15377"/>
        <dbReference type="ChEBI" id="CHEBI:15378"/>
        <dbReference type="ChEBI" id="CHEBI:30616"/>
        <dbReference type="ChEBI" id="CHEBI:43474"/>
        <dbReference type="ChEBI" id="CHEBI:57643"/>
        <dbReference type="ChEBI" id="CHEBI:456216"/>
    </reaction>
    <physiologicalReaction direction="left-to-right" evidence="25">
        <dbReference type="Rhea" id="RHEA:38584"/>
    </physiologicalReaction>
</comment>
<feature type="transmembrane region" description="Helical" evidence="31">
    <location>
        <begin position="1175"/>
        <end position="1196"/>
    </location>
</feature>
<feature type="binding site" evidence="27">
    <location>
        <position position="1066"/>
    </location>
    <ligand>
        <name>ATP</name>
        <dbReference type="ChEBI" id="CHEBI:30616"/>
    </ligand>
</feature>
<feature type="binding site" evidence="27">
    <location>
        <position position="956"/>
    </location>
    <ligand>
        <name>ATP</name>
        <dbReference type="ChEBI" id="CHEBI:30616"/>
    </ligand>
</feature>
<dbReference type="GO" id="GO:0070867">
    <property type="term" value="C:mating projection tip membrane"/>
    <property type="evidence" value="ECO:0007669"/>
    <property type="project" value="UniProtKB-ARBA"/>
</dbReference>
<dbReference type="InterPro" id="IPR024481">
    <property type="entry name" value="Helicase_Sen1_N"/>
</dbReference>
<dbReference type="FunFam" id="3.40.1110.10:FF:000048">
    <property type="entry name" value="Phospholipid-transporting ATPase"/>
    <property type="match status" value="1"/>
</dbReference>
<feature type="compositionally biased region" description="Acidic residues" evidence="30">
    <location>
        <begin position="2514"/>
        <end position="2528"/>
    </location>
</feature>
<feature type="domain" description="P-type ATPase N-terminal" evidence="35">
    <location>
        <begin position="112"/>
        <end position="162"/>
    </location>
</feature>
<feature type="compositionally biased region" description="Basic residues" evidence="30">
    <location>
        <begin position="14"/>
        <end position="27"/>
    </location>
</feature>
<evidence type="ECO:0000256" key="13">
    <source>
        <dbReference type="ARBA" id="ARBA00022806"/>
    </source>
</evidence>
<evidence type="ECO:0000256" key="23">
    <source>
        <dbReference type="ARBA" id="ARBA00050913"/>
    </source>
</evidence>
<feature type="binding site" evidence="28">
    <location>
        <position position="1090"/>
    </location>
    <ligand>
        <name>Mg(2+)</name>
        <dbReference type="ChEBI" id="CHEBI:18420"/>
    </ligand>
</feature>
<evidence type="ECO:0000259" key="33">
    <source>
        <dbReference type="Pfam" id="PF13086"/>
    </source>
</evidence>
<accession>A0A517L3V2</accession>
<feature type="compositionally biased region" description="Basic and acidic residues" evidence="30">
    <location>
        <begin position="317"/>
        <end position="326"/>
    </location>
</feature>
<evidence type="ECO:0000256" key="9">
    <source>
        <dbReference type="ARBA" id="ARBA00022692"/>
    </source>
</evidence>
<comment type="catalytic activity">
    <reaction evidence="24">
        <text>a 1,2-diacyl-sn-glycero-3-phospho-L-serine(out) + ATP + H2O = a 1,2-diacyl-sn-glycero-3-phospho-L-serine(in) + ADP + phosphate + H(+)</text>
        <dbReference type="Rhea" id="RHEA:38567"/>
        <dbReference type="ChEBI" id="CHEBI:15377"/>
        <dbReference type="ChEBI" id="CHEBI:15378"/>
        <dbReference type="ChEBI" id="CHEBI:30616"/>
        <dbReference type="ChEBI" id="CHEBI:43474"/>
        <dbReference type="ChEBI" id="CHEBI:57262"/>
        <dbReference type="ChEBI" id="CHEBI:456216"/>
    </reaction>
    <physiologicalReaction direction="left-to-right" evidence="24">
        <dbReference type="Rhea" id="RHEA:38568"/>
    </physiologicalReaction>
</comment>
<evidence type="ECO:0000256" key="28">
    <source>
        <dbReference type="PIRSR" id="PIRSR606539-3"/>
    </source>
</evidence>
<evidence type="ECO:0000256" key="10">
    <source>
        <dbReference type="ARBA" id="ARBA00022723"/>
    </source>
</evidence>
<evidence type="ECO:0000256" key="16">
    <source>
        <dbReference type="ARBA" id="ARBA00022967"/>
    </source>
</evidence>
<protein>
    <recommendedName>
        <fullName evidence="6">P-type phospholipid transporter</fullName>
        <ecNumber evidence="6">7.6.2.1</ecNumber>
    </recommendedName>
</protein>
<dbReference type="InterPro" id="IPR023214">
    <property type="entry name" value="HAD_sf"/>
</dbReference>
<dbReference type="InterPro" id="IPR023298">
    <property type="entry name" value="ATPase_P-typ_TM_dom_sf"/>
</dbReference>
<dbReference type="SUPFAM" id="SSF52540">
    <property type="entry name" value="P-loop containing nucleoside triphosphate hydrolases"/>
    <property type="match status" value="1"/>
</dbReference>
<feature type="transmembrane region" description="Helical" evidence="31">
    <location>
        <begin position="1292"/>
        <end position="1312"/>
    </location>
</feature>
<dbReference type="Gene3D" id="3.40.1110.10">
    <property type="entry name" value="Calcium-transporting ATPase, cytoplasmic domain N"/>
    <property type="match status" value="1"/>
</dbReference>
<feature type="binding site" evidence="27">
    <location>
        <position position="957"/>
    </location>
    <ligand>
        <name>ATP</name>
        <dbReference type="ChEBI" id="CHEBI:30616"/>
    </ligand>
</feature>
<dbReference type="SFLD" id="SFLDG00002">
    <property type="entry name" value="C1.7:_P-type_atpase_like"/>
    <property type="match status" value="1"/>
</dbReference>
<dbReference type="InterPro" id="IPR041677">
    <property type="entry name" value="DNA2/NAM7_AAA_11"/>
</dbReference>
<dbReference type="SUPFAM" id="SSF56784">
    <property type="entry name" value="HAD-like"/>
    <property type="match status" value="1"/>
</dbReference>
<evidence type="ECO:0000256" key="27">
    <source>
        <dbReference type="PIRSR" id="PIRSR606539-2"/>
    </source>
</evidence>
<feature type="binding site" evidence="28">
    <location>
        <position position="644"/>
    </location>
    <ligand>
        <name>Mg(2+)</name>
        <dbReference type="ChEBI" id="CHEBI:18420"/>
    </ligand>
</feature>
<evidence type="ECO:0000256" key="12">
    <source>
        <dbReference type="ARBA" id="ARBA00022801"/>
    </source>
</evidence>
<dbReference type="GO" id="GO:0000287">
    <property type="term" value="F:magnesium ion binding"/>
    <property type="evidence" value="ECO:0007669"/>
    <property type="project" value="InterPro"/>
</dbReference>
<comment type="catalytic activity">
    <reaction evidence="21">
        <text>ATP + H2O + phospholipidSide 1 = ADP + phosphate + phospholipidSide 2.</text>
        <dbReference type="EC" id="7.6.2.1"/>
    </reaction>
</comment>
<dbReference type="SFLD" id="SFLDS00003">
    <property type="entry name" value="Haloacid_Dehalogenase"/>
    <property type="match status" value="1"/>
</dbReference>
<dbReference type="PANTHER" id="PTHR24092">
    <property type="entry name" value="PROBABLE PHOSPHOLIPID-TRANSPORTING ATPASE"/>
    <property type="match status" value="1"/>
</dbReference>
<evidence type="ECO:0000256" key="15">
    <source>
        <dbReference type="ARBA" id="ARBA00022842"/>
    </source>
</evidence>
<keyword evidence="9 31" id="KW-0812">Transmembrane</keyword>
<feature type="compositionally biased region" description="Basic and acidic residues" evidence="30">
    <location>
        <begin position="3416"/>
        <end position="3428"/>
    </location>
</feature>
<feature type="domain" description="P-type ATPase C-terminal" evidence="36">
    <location>
        <begin position="1112"/>
        <end position="1361"/>
    </location>
</feature>
<dbReference type="InterPro" id="IPR047187">
    <property type="entry name" value="SF1_C_Upf1"/>
</dbReference>
<evidence type="ECO:0000256" key="31">
    <source>
        <dbReference type="SAM" id="Phobius"/>
    </source>
</evidence>
<dbReference type="GO" id="GO:0005524">
    <property type="term" value="F:ATP binding"/>
    <property type="evidence" value="ECO:0007669"/>
    <property type="project" value="UniProtKB-KW"/>
</dbReference>
<comment type="similarity">
    <text evidence="5">Belongs to the cation transport ATPase (P-type) (TC 3.A.3) family. Type IV subfamily.</text>
</comment>
<evidence type="ECO:0000256" key="4">
    <source>
        <dbReference type="ARBA" id="ARBA00007913"/>
    </source>
</evidence>
<dbReference type="InterPro" id="IPR032630">
    <property type="entry name" value="P_typ_ATPase_c"/>
</dbReference>
<evidence type="ECO:0000259" key="37">
    <source>
        <dbReference type="Pfam" id="PF23576"/>
    </source>
</evidence>
<evidence type="ECO:0000313" key="39">
    <source>
        <dbReference type="Proteomes" id="UP000316270"/>
    </source>
</evidence>
<dbReference type="OrthoDB" id="6513042at2759"/>
<keyword evidence="10 28" id="KW-0479">Metal-binding</keyword>
<dbReference type="STRING" id="50376.A0A517L3V2"/>
<keyword evidence="14 27" id="KW-0067">ATP-binding</keyword>
<dbReference type="InterPro" id="IPR041679">
    <property type="entry name" value="DNA2/NAM7-like_C"/>
</dbReference>
<dbReference type="SUPFAM" id="SSF81653">
    <property type="entry name" value="Calcium ATPase, transduction domain A"/>
    <property type="match status" value="1"/>
</dbReference>
<dbReference type="InterPro" id="IPR008250">
    <property type="entry name" value="ATPase_P-typ_transduc_dom_A_sf"/>
</dbReference>
<feature type="binding site" evidence="27">
    <location>
        <position position="644"/>
    </location>
    <ligand>
        <name>ATP</name>
        <dbReference type="ChEBI" id="CHEBI:30616"/>
    </ligand>
</feature>
<dbReference type="InterPro" id="IPR027417">
    <property type="entry name" value="P-loop_NTPase"/>
</dbReference>
<evidence type="ECO:0000256" key="22">
    <source>
        <dbReference type="ARBA" id="ARBA00049128"/>
    </source>
</evidence>
<dbReference type="GO" id="GO:1990531">
    <property type="term" value="C:phospholipid-translocating ATPase complex"/>
    <property type="evidence" value="ECO:0007669"/>
    <property type="project" value="UniProtKB-ARBA"/>
</dbReference>
<feature type="region of interest" description="Disordered" evidence="30">
    <location>
        <begin position="1390"/>
        <end position="1453"/>
    </location>
</feature>
<dbReference type="InterPro" id="IPR036412">
    <property type="entry name" value="HAD-like_sf"/>
</dbReference>
<keyword evidence="29" id="KW-0175">Coiled coil</keyword>
<evidence type="ECO:0000256" key="1">
    <source>
        <dbReference type="ARBA" id="ARBA00001946"/>
    </source>
</evidence>
<evidence type="ECO:0000313" key="38">
    <source>
        <dbReference type="EMBL" id="QDS70314.1"/>
    </source>
</evidence>
<dbReference type="Pfam" id="PF12726">
    <property type="entry name" value="SEN1_N"/>
    <property type="match status" value="1"/>
</dbReference>
<dbReference type="InterPro" id="IPR056474">
    <property type="entry name" value="SEN1_barrel"/>
</dbReference>
<dbReference type="GO" id="GO:0005694">
    <property type="term" value="C:chromosome"/>
    <property type="evidence" value="ECO:0007669"/>
    <property type="project" value="UniProtKB-ARBA"/>
</dbReference>
<dbReference type="FunFam" id="3.40.50.300:FF:001152">
    <property type="entry name" value="tRNA-splicing endonuclease, putative"/>
    <property type="match status" value="1"/>
</dbReference>
<comment type="similarity">
    <text evidence="4">Belongs to the DNA2/NAM7 helicase family.</text>
</comment>
<dbReference type="InterPro" id="IPR006539">
    <property type="entry name" value="P-type_ATPase_IV"/>
</dbReference>
<dbReference type="GO" id="GO:0140346">
    <property type="term" value="F:phosphatidylserine flippase activity"/>
    <property type="evidence" value="ECO:0007669"/>
    <property type="project" value="UniProtKB-ARBA"/>
</dbReference>
<evidence type="ECO:0000259" key="36">
    <source>
        <dbReference type="Pfam" id="PF16212"/>
    </source>
</evidence>
<feature type="binding site" evidence="27">
    <location>
        <position position="642"/>
    </location>
    <ligand>
        <name>ATP</name>
        <dbReference type="ChEBI" id="CHEBI:30616"/>
    </ligand>
</feature>
<feature type="coiled-coil region" evidence="29">
    <location>
        <begin position="2931"/>
        <end position="2992"/>
    </location>
</feature>
<evidence type="ECO:0000256" key="7">
    <source>
        <dbReference type="ARBA" id="ARBA00022448"/>
    </source>
</evidence>
<dbReference type="GO" id="GO:0006897">
    <property type="term" value="P:endocytosis"/>
    <property type="evidence" value="ECO:0007669"/>
    <property type="project" value="UniProtKB-ARBA"/>
</dbReference>
<evidence type="ECO:0000256" key="24">
    <source>
        <dbReference type="ARBA" id="ARBA00051303"/>
    </source>
</evidence>
<evidence type="ECO:0000256" key="8">
    <source>
        <dbReference type="ARBA" id="ARBA00022475"/>
    </source>
</evidence>
<feature type="region of interest" description="Disordered" evidence="30">
    <location>
        <begin position="3403"/>
        <end position="3471"/>
    </location>
</feature>
<name>A0A517L3V2_9PEZI</name>
<feature type="domain" description="Helicase Sen1 N-terminal" evidence="32">
    <location>
        <begin position="1593"/>
        <end position="2314"/>
    </location>
</feature>
<evidence type="ECO:0000256" key="25">
    <source>
        <dbReference type="ARBA" id="ARBA00052223"/>
    </source>
</evidence>
<dbReference type="InterPro" id="IPR044492">
    <property type="entry name" value="P_typ_ATPase_HD_dom"/>
</dbReference>
<dbReference type="PANTHER" id="PTHR24092:SF180">
    <property type="entry name" value="PHOSPHOLIPID-TRANSPORTING ATPASE DNF1-RELATED"/>
    <property type="match status" value="1"/>
</dbReference>
<dbReference type="Pfam" id="PF13087">
    <property type="entry name" value="AAA_12"/>
    <property type="match status" value="1"/>
</dbReference>
<dbReference type="NCBIfam" id="TIGR01652">
    <property type="entry name" value="ATPase-Plipid"/>
    <property type="match status" value="1"/>
</dbReference>
<dbReference type="Pfam" id="PF23576">
    <property type="entry name" value="SEN1_barrel"/>
    <property type="match status" value="1"/>
</dbReference>
<feature type="region of interest" description="Disordered" evidence="30">
    <location>
        <begin position="2494"/>
        <end position="2536"/>
    </location>
</feature>
<dbReference type="GO" id="GO:0004386">
    <property type="term" value="F:helicase activity"/>
    <property type="evidence" value="ECO:0007669"/>
    <property type="project" value="UniProtKB-KW"/>
</dbReference>
<feature type="compositionally biased region" description="Low complexity" evidence="30">
    <location>
        <begin position="3349"/>
        <end position="3365"/>
    </location>
</feature>
<feature type="compositionally biased region" description="Basic and acidic residues" evidence="30">
    <location>
        <begin position="47"/>
        <end position="56"/>
    </location>
</feature>
<feature type="transmembrane region" description="Helical" evidence="31">
    <location>
        <begin position="1226"/>
        <end position="1247"/>
    </location>
</feature>
<dbReference type="InterPro" id="IPR023299">
    <property type="entry name" value="ATPase_P-typ_cyto_dom_N"/>
</dbReference>
<dbReference type="Gene3D" id="2.70.150.10">
    <property type="entry name" value="Calcium-transporting ATPase, cytoplasmic transduction domain A"/>
    <property type="match status" value="1"/>
</dbReference>
<feature type="compositionally biased region" description="Basic and acidic residues" evidence="30">
    <location>
        <begin position="28"/>
        <end position="37"/>
    </location>
</feature>
<evidence type="ECO:0000256" key="26">
    <source>
        <dbReference type="PIRSR" id="PIRSR606539-1"/>
    </source>
</evidence>
<dbReference type="InterPro" id="IPR001757">
    <property type="entry name" value="P_typ_ATPase"/>
</dbReference>
<evidence type="ECO:0000256" key="5">
    <source>
        <dbReference type="ARBA" id="ARBA00008109"/>
    </source>
</evidence>
<evidence type="ECO:0000256" key="6">
    <source>
        <dbReference type="ARBA" id="ARBA00012189"/>
    </source>
</evidence>
<feature type="transmembrane region" description="Helical" evidence="31">
    <location>
        <begin position="1267"/>
        <end position="1285"/>
    </location>
</feature>
<evidence type="ECO:0000256" key="11">
    <source>
        <dbReference type="ARBA" id="ARBA00022741"/>
    </source>
</evidence>
<comment type="catalytic activity">
    <reaction evidence="22">
        <text>a 1,2-diacyl-sn-glycero-3-phosphoethanolamine(out) + ATP + H2O = a 1,2-diacyl-sn-glycero-3-phosphoethanolamine(in) + ADP + phosphate + H(+)</text>
        <dbReference type="Rhea" id="RHEA:66132"/>
        <dbReference type="ChEBI" id="CHEBI:15377"/>
        <dbReference type="ChEBI" id="CHEBI:15378"/>
        <dbReference type="ChEBI" id="CHEBI:30616"/>
        <dbReference type="ChEBI" id="CHEBI:43474"/>
        <dbReference type="ChEBI" id="CHEBI:64612"/>
        <dbReference type="ChEBI" id="CHEBI:456216"/>
    </reaction>
    <physiologicalReaction direction="left-to-right" evidence="22">
        <dbReference type="Rhea" id="RHEA:66133"/>
    </physiologicalReaction>
</comment>
<organism evidence="38 39">
    <name type="scientific">Venturia effusa</name>
    <dbReference type="NCBI Taxonomy" id="50376"/>
    <lineage>
        <taxon>Eukaryota</taxon>
        <taxon>Fungi</taxon>
        <taxon>Dikarya</taxon>
        <taxon>Ascomycota</taxon>
        <taxon>Pezizomycotina</taxon>
        <taxon>Dothideomycetes</taxon>
        <taxon>Pleosporomycetidae</taxon>
        <taxon>Venturiales</taxon>
        <taxon>Venturiaceae</taxon>
        <taxon>Venturia</taxon>
    </lineage>
</organism>
<dbReference type="CDD" id="cd18042">
    <property type="entry name" value="DEXXQc_SETX"/>
    <property type="match status" value="1"/>
</dbReference>
<dbReference type="GO" id="GO:0090554">
    <property type="term" value="F:phosphatidylcholine floppase activity"/>
    <property type="evidence" value="ECO:0007669"/>
    <property type="project" value="RHEA"/>
</dbReference>
<dbReference type="EMBL" id="CP042188">
    <property type="protein sequence ID" value="QDS70314.1"/>
    <property type="molecule type" value="Genomic_DNA"/>
</dbReference>
<feature type="transmembrane region" description="Helical" evidence="31">
    <location>
        <begin position="575"/>
        <end position="596"/>
    </location>
</feature>
<dbReference type="SUPFAM" id="SSF81660">
    <property type="entry name" value="Metal cation-transporting ATPase, ATP-binding domain N"/>
    <property type="match status" value="1"/>
</dbReference>
<feature type="compositionally biased region" description="Low complexity" evidence="30">
    <location>
        <begin position="1434"/>
        <end position="1443"/>
    </location>
</feature>
<evidence type="ECO:0000256" key="18">
    <source>
        <dbReference type="ARBA" id="ARBA00023055"/>
    </source>
</evidence>
<evidence type="ECO:0000256" key="29">
    <source>
        <dbReference type="SAM" id="Coils"/>
    </source>
</evidence>
<keyword evidence="20" id="KW-0539">Nucleus</keyword>
<dbReference type="GO" id="GO:0090556">
    <property type="term" value="F:phosphatidylserine floppase activity"/>
    <property type="evidence" value="ECO:0007669"/>
    <property type="project" value="RHEA"/>
</dbReference>
<evidence type="ECO:0000256" key="19">
    <source>
        <dbReference type="ARBA" id="ARBA00023136"/>
    </source>
</evidence>
<keyword evidence="15 28" id="KW-0460">Magnesium</keyword>
<dbReference type="CDD" id="cd18808">
    <property type="entry name" value="SF1_C_Upf1"/>
    <property type="match status" value="1"/>
</dbReference>
<dbReference type="CDD" id="cd02073">
    <property type="entry name" value="P-type_ATPase_APLT_Dnf-like"/>
    <property type="match status" value="1"/>
</dbReference>
<keyword evidence="11 27" id="KW-0547">Nucleotide-binding</keyword>
<dbReference type="Gene3D" id="3.40.50.300">
    <property type="entry name" value="P-loop containing nucleotide triphosphate hydrolases"/>
    <property type="match status" value="2"/>
</dbReference>
<keyword evidence="16" id="KW-1278">Translocase</keyword>
<feature type="domain" description="DNA2/NAM7 helicase helicase" evidence="33">
    <location>
        <begin position="2786"/>
        <end position="3073"/>
    </location>
</feature>
<feature type="transmembrane region" description="Helical" evidence="31">
    <location>
        <begin position="134"/>
        <end position="158"/>
    </location>
</feature>
<feature type="compositionally biased region" description="Polar residues" evidence="30">
    <location>
        <begin position="2384"/>
        <end position="2400"/>
    </location>
</feature>
<dbReference type="FunFam" id="3.40.50.1000:FF:000001">
    <property type="entry name" value="Phospholipid-transporting ATPase IC"/>
    <property type="match status" value="1"/>
</dbReference>
<sequence length="3471" mass="390459">MATSADEPGERSNPVKRIRWATHRAKGPKGDRKRESLLARTVHRRTGSRELPDPPSKRMSGTTDGDGGDAEGKGEAEDGSESDVSAEDRGRRIFFNVPLPDDARDEDGVPLAQFPRNKIRTAKYTPISFIPKNLWFQFHTVANIYFLFIIILGIFSIFGASNPGLNAVPLIFILFVTALKDAIEDWRRTVLDNELNNAPIHRLINFNNVNTAEDSVSIWRKFKKANTRAVLWVWRSWKSKKGSKGGKSYAQRALDESRPSIETNRPETGLSRATTRASFHSVRSHSSNRGEAIQMTPVPSPLPEQRPSTAESSGHVKFPDYEDQIHPRGGSARQPAAPEVHTRYSGDVINPNKQIQDKARFKKDAWKNVQVGDYVRLYENEEIPADMVVLSTSDTDGACYIETKNLDGETNLKVRTAMRATRNVKHARHCEQAEFTIDSESPHANLYNYSGVLKWTDYDRSNPDNPPRPMAEPITINNLLLRGCSLRNTEWVMGVIVFTGQETKIMLNAGITPSKRAKISKDLNWNVIYNFGILFLMCLVSGIVQGVTWGRSDTTHALFEFGSYGNNVPALDGFITFWAGIILFQNLVPISLYITLEIIRTLQAVFIYNDVEMYYAPIDYPCTPKSWNISDDVGQIEYIFSDKTGTLTQNVMEFKKATVNGVPYGEAYTEAMAGMQRRQGIDVEAEGEKARKQIDSDREVMFERLQRLHANPYLRREDVTFIAPDFIADLAGDGRREQQQANAQFMLALALCHTVIVETTGGETPKIDFKAQSPDEAALVATARDCGYTMVGRTDDKLVVNVQGVERRYQVLTTLEFNSARKRMSAIIRMPDGKIMLFCKGADSMIYSRLKKGEQAELRQQTAEHLEMFAREGLRTLCIAQKELDEEEFQEWHHLHDEAAASLVDREEKLEVLADRIERDLTLLGGTAIEDRLQDGVPDAIQLLGRAGIKLWVLTGDKVETAINIGFSCNLLDNEMDLIVFDIQDEDMERAERELDKHLQTFNMTGSDEELKAAQTNHEPPAPTHAIVIDGESLKLMLDEALKQRFLLLCKQCKAVLCCRVSPSQKADVVKMVKDGLDCLTLAIGDGANDVAMIQEAHVGVGIAGEEGRQAAMSSDYAIGQFRFLCRLVLVHGRWSYRRLAETISNFFYKNLVWVFALFWYQIYDNFDCAYVYDYTYIILYNLAFTSLPVILMGVLDQDVSDKVSLAVPQLYRRGIERKEWTQPKFWAYMLDGLYQSVIVFYMTYLLFAPANFVTDNGLNIDDTKRIGVFIATIAVIVVNVYVLMNTYRWDWLMLLVVSISILLIWFWTGVWTSTTSGFTFHGAAREVYGQLNFWAVVLLTVIICLLPRFSFKAVQKIYFPLDVDIVREQVRQGKFDYLEDSSSKVVDGTETKADSLTSLSDENGEGTEIKRKRNEAHVSEDLRPIYPPSVAPTTTTHNRTTTGSDGTEYTNHSIETSNLDRFGTLERLDRPIGPAMSPTVSRPSFDRARMSMDRIRPSFEQSRDFTSASRLMRELKSWPPELHWFCPRQDKEDLSYHYEEDVYNQLKEEGESVRSAREAKIKEAEERKIIVLDALTIFAFDGSAALEYQEDLKSRLADQLTSCDVCIRLYHAARTQLRSRLEEQYDSDEVASFLEKFDGINIERISAGLDHAKAQMLELPEEKRRINALDAVGIFAIFECLSCEPYLRNEQALIDHFDEPFRLVQTKRRLKLSNYLPAFTVFLFGTNQYRYDWAWTHWPKVDRPPTGAEFDWAIRKPLLAAMNRVQMTSLEVRFLSTFWSGAKVIVSRLSKDLITHHVRALELSIYRLILDHFSLSVLEPRTFGDLLFTFKHLVELSPTDFWDTMRSISPPIIIEQIFKSPTLDRILSKPGEVEMPKLEDIFNWIHAFLDSIKPANQIPACRSLVTGLITKSQDSKYAVEAQSRCFSWALQVLKRTLRNLNKERQPATYVGAACVGDMLEMVNQQLPSIIKRTKGAKTGAQHPEDTECALKIVESSIALDCLALVMDREAILKSRERQEAADRASKVLWTTVTRSINAGDQALAAHALLGARELIGLEKIGPKVTVSKPAAVPKFNAAYETKYGYVTGVLERLSDFTSIELAAFFQTVETATSIVVTLLSSEDGTRQAAVDLLKTMSEKETRREALGHIFHYAFLNMLVSLNSSIGSVTKQAIFSPMPAMIKLCRDVIDVLCNPQDGMLRSRDLDEEELTATRDLWRTLWRALHIIFQRMESWSEVGHDKAFMMDFCRDIMQFADMLFNEYSVFVSAIVDEFASEEQKKAASVKLLQHPNHIMAEMVKWLRLRDEYLSEKSVELICGLLGRLRNADIEVGEEPLIFIERILQPDKSPRLIKNKLSMQQKAELGRAFEEYTGRSLTPPEAKKQGSLQSWSASGSNRQSTAIDGDSDVDAEHRRVMAGVTSGQDRFKQLQASKKASTIGALKVKPKQMPTVDIETIKSKRAQEAEDKKRRDAAAIAAAKALRTGGLTGAGSALGSIGAVGKDHSARGTGMMVSSDESDDDDDGGLDEELFGPKKGKSIKSVDTRLPRMIAQEVKGPVKIRRIQRSAKDMSARLAPNLSNLHKEILGWDFFHTGEDPPGSRPNRYQKVSNSFRDPTAYKNTFEPLLIMEAWTGLAKAKEENSSKPFEIKVQNCTSVDAFREVNATLGHNENLDAQISEGDIILFSKGKMPLTASDQPNCLARVFKIARKKQFLEVTYRVVPGRMGHSLAPGATVYALKITSIIPLERQYGALMGLQYYDLCDYITKAEPSHLLQYKDQVLEPFINNYQLNKAQAKAVKSAVDNDAFTLIQGPPGSGKTKTIVAIVGSLLSDSLRDQGIAINRPGTDVNKTSTSKKLLVCAPSNAAVDELVMRFKEGVKTTSGQVKQLNIVRLGRSDNINTNVTDVVLGNLVNARLSGSNGKDENQREETQKLFQEHKEVSSRLNEARDRLNAEQEKGLEAKEAKTEFEILRRRKTDLSRRIDEARDKENQKSRNADLERKRVQQAILNEAHIICGTLSGSGHDMFQKLDIEFETVIVDEAAQCVEMEVLIPLKYGCAKCILVGDPKQLPPTVFSKLAAKYSYEQSLFVRMQGNRPQDVHLLDTQYRMHPEISLFPSRSFYDGKLLDGPDMAKLRIAPWHSEILLGPYRFFDVQGQHSAAPRGHSLINVAEIDVALQLVEKLTASVPSYDFKGKIGIITPYKSQLRELKERFSRHYGKSILDAIDFNTTDAFQGRESEIIIFSCVRAAPSGGVGFLSDVRRMNVGLTRAKSSLFVLGNSESLMRGEFWKKMIDDAKVRNRHSPAQTITSMKGSKSSMAALAEISAPSAPQVMSSVPVRMGTSKDVVMSDGDSWSASASRQSSVESAISGTSGIKKEPSPLPIKREALTQQEENHLKRKFDEDIDMKELFSEDENQVLEPPKEEKFIIKQESKPALPPSAIKTEPLAPKPPGIKRRKAAANPFMQPNKPKKPKTG</sequence>
<feature type="region of interest" description="Disordered" evidence="30">
    <location>
        <begin position="1"/>
        <end position="87"/>
    </location>
</feature>
<keyword evidence="17 31" id="KW-1133">Transmembrane helix</keyword>
<evidence type="ECO:0000256" key="3">
    <source>
        <dbReference type="ARBA" id="ARBA00004651"/>
    </source>
</evidence>
<feature type="binding site" evidence="27">
    <location>
        <position position="1089"/>
    </location>
    <ligand>
        <name>ATP</name>
        <dbReference type="ChEBI" id="CHEBI:30616"/>
    </ligand>
</feature>
<dbReference type="PROSITE" id="PS00154">
    <property type="entry name" value="ATPASE_E1_E2"/>
    <property type="match status" value="1"/>
</dbReference>
<feature type="domain" description="Helicase SEN1 beta-barrel" evidence="37">
    <location>
        <begin position="2639"/>
        <end position="2737"/>
    </location>
</feature>
<dbReference type="GO" id="GO:0005634">
    <property type="term" value="C:nucleus"/>
    <property type="evidence" value="ECO:0007669"/>
    <property type="project" value="UniProtKB-SubCell"/>
</dbReference>
<evidence type="ECO:0000259" key="32">
    <source>
        <dbReference type="Pfam" id="PF12726"/>
    </source>
</evidence>
<dbReference type="PRINTS" id="PR00119">
    <property type="entry name" value="CATATPASE"/>
</dbReference>
<keyword evidence="7" id="KW-0813">Transport</keyword>
<keyword evidence="13" id="KW-0347">Helicase</keyword>
<feature type="binding site" evidence="27">
    <location>
        <position position="955"/>
    </location>
    <ligand>
        <name>ATP</name>
        <dbReference type="ChEBI" id="CHEBI:30616"/>
    </ligand>
</feature>
<dbReference type="SFLD" id="SFLDF00027">
    <property type="entry name" value="p-type_atpase"/>
    <property type="match status" value="1"/>
</dbReference>
<feature type="binding site" evidence="27">
    <location>
        <position position="1090"/>
    </location>
    <ligand>
        <name>ATP</name>
        <dbReference type="ChEBI" id="CHEBI:30616"/>
    </ligand>
</feature>
<evidence type="ECO:0000259" key="34">
    <source>
        <dbReference type="Pfam" id="PF13087"/>
    </source>
</evidence>
<evidence type="ECO:0000256" key="14">
    <source>
        <dbReference type="ARBA" id="ARBA00022840"/>
    </source>
</evidence>
<dbReference type="Pfam" id="PF16212">
    <property type="entry name" value="PhoLip_ATPase_C"/>
    <property type="match status" value="1"/>
</dbReference>
<dbReference type="SUPFAM" id="SSF81665">
    <property type="entry name" value="Calcium ATPase, transmembrane domain M"/>
    <property type="match status" value="1"/>
</dbReference>
<comment type="subcellular location">
    <subcellularLocation>
        <location evidence="3">Cell membrane</location>
        <topology evidence="3">Multi-pass membrane protein</topology>
    </subcellularLocation>
    <subcellularLocation>
        <location evidence="2">Nucleus</location>
    </subcellularLocation>
</comment>
<comment type="cofactor">
    <cofactor evidence="1 28">
        <name>Mg(2+)</name>
        <dbReference type="ChEBI" id="CHEBI:18420"/>
    </cofactor>
</comment>
<feature type="transmembrane region" description="Helical" evidence="31">
    <location>
        <begin position="1332"/>
        <end position="1352"/>
    </location>
</feature>
<dbReference type="EC" id="7.6.2.1" evidence="6"/>
<dbReference type="Pfam" id="PF13086">
    <property type="entry name" value="AAA_11"/>
    <property type="match status" value="1"/>
</dbReference>
<proteinExistence type="inferred from homology"/>
<evidence type="ECO:0000256" key="21">
    <source>
        <dbReference type="ARBA" id="ARBA00034036"/>
    </source>
</evidence>
<feature type="region of interest" description="Disordered" evidence="30">
    <location>
        <begin position="2369"/>
        <end position="2408"/>
    </location>
</feature>
<dbReference type="InterPro" id="IPR018303">
    <property type="entry name" value="ATPase_P-typ_P_site"/>
</dbReference>
<feature type="binding site" evidence="27">
    <location>
        <position position="840"/>
    </location>
    <ligand>
        <name>ATP</name>
        <dbReference type="ChEBI" id="CHEBI:30616"/>
    </ligand>
</feature>
<evidence type="ECO:0000256" key="30">
    <source>
        <dbReference type="SAM" id="MobiDB-lite"/>
    </source>
</evidence>
<feature type="binding site" evidence="27">
    <location>
        <position position="1060"/>
    </location>
    <ligand>
        <name>ATP</name>
        <dbReference type="ChEBI" id="CHEBI:30616"/>
    </ligand>
</feature>
<feature type="binding site" evidence="28">
    <location>
        <position position="1086"/>
    </location>
    <ligand>
        <name>Mg(2+)</name>
        <dbReference type="ChEBI" id="CHEBI:18420"/>
    </ligand>
</feature>
<feature type="region of interest" description="Disordered" evidence="30">
    <location>
        <begin position="240"/>
        <end position="337"/>
    </location>
</feature>
<feature type="domain" description="DNA2/NAM7 helicase-like C-terminal" evidence="34">
    <location>
        <begin position="3080"/>
        <end position="3276"/>
    </location>
</feature>
<keyword evidence="12" id="KW-0378">Hydrolase</keyword>
<evidence type="ECO:0000259" key="35">
    <source>
        <dbReference type="Pfam" id="PF16209"/>
    </source>
</evidence>
<dbReference type="NCBIfam" id="TIGR01494">
    <property type="entry name" value="ATPase_P-type"/>
    <property type="match status" value="1"/>
</dbReference>
<keyword evidence="8" id="KW-1003">Cell membrane</keyword>
<dbReference type="Pfam" id="PF13246">
    <property type="entry name" value="Cation_ATPase"/>
    <property type="match status" value="1"/>
</dbReference>
<dbReference type="Pfam" id="PF16209">
    <property type="entry name" value="PhoLip_ATPase_N"/>
    <property type="match status" value="1"/>
</dbReference>
<feature type="transmembrane region" description="Helical" evidence="31">
    <location>
        <begin position="523"/>
        <end position="544"/>
    </location>
</feature>